<dbReference type="EMBL" id="JBHUFB010000003">
    <property type="protein sequence ID" value="MFD1810957.1"/>
    <property type="molecule type" value="Genomic_DNA"/>
</dbReference>
<keyword evidence="4" id="KW-1185">Reference proteome</keyword>
<keyword evidence="1" id="KW-0812">Transmembrane</keyword>
<dbReference type="Pfam" id="PF08044">
    <property type="entry name" value="DUF1707"/>
    <property type="match status" value="1"/>
</dbReference>
<keyword evidence="1" id="KW-1133">Transmembrane helix</keyword>
<proteinExistence type="predicted"/>
<dbReference type="RefSeq" id="WP_378483516.1">
    <property type="nucleotide sequence ID" value="NZ_JBHUFB010000003.1"/>
</dbReference>
<feature type="domain" description="DUF1707" evidence="2">
    <location>
        <begin position="8"/>
        <end position="59"/>
    </location>
</feature>
<feature type="transmembrane region" description="Helical" evidence="1">
    <location>
        <begin position="93"/>
        <end position="112"/>
    </location>
</feature>
<accession>A0ABW4NYV4</accession>
<sequence>MAELPDTRIGTFEREQAIELLTRHLGEGRLSFTEFEDRCARVETARTNHDLAILFVDLPALGGPAAAGRRFGWILLPVVLIAGYFAFAAADLALWFIPIALVLVAGSALLYAGTRRRRPRVPDFLRAAAPDLPAPVATRAPTRFGLVPYALILLAPALMLRQPVVVLAAAAFLIFAVVRGIE</sequence>
<evidence type="ECO:0000313" key="4">
    <source>
        <dbReference type="Proteomes" id="UP001597286"/>
    </source>
</evidence>
<organism evidence="3 4">
    <name type="scientific">Rhodococcus gannanensis</name>
    <dbReference type="NCBI Taxonomy" id="1960308"/>
    <lineage>
        <taxon>Bacteria</taxon>
        <taxon>Bacillati</taxon>
        <taxon>Actinomycetota</taxon>
        <taxon>Actinomycetes</taxon>
        <taxon>Mycobacteriales</taxon>
        <taxon>Nocardiaceae</taxon>
        <taxon>Rhodococcus</taxon>
    </lineage>
</organism>
<dbReference type="Proteomes" id="UP001597286">
    <property type="component" value="Unassembled WGS sequence"/>
</dbReference>
<gene>
    <name evidence="3" type="ORF">ACFSJG_01915</name>
</gene>
<evidence type="ECO:0000313" key="3">
    <source>
        <dbReference type="EMBL" id="MFD1810957.1"/>
    </source>
</evidence>
<keyword evidence="1" id="KW-0472">Membrane</keyword>
<name>A0ABW4NYV4_9NOCA</name>
<comment type="caution">
    <text evidence="3">The sequence shown here is derived from an EMBL/GenBank/DDBJ whole genome shotgun (WGS) entry which is preliminary data.</text>
</comment>
<evidence type="ECO:0000259" key="2">
    <source>
        <dbReference type="Pfam" id="PF08044"/>
    </source>
</evidence>
<reference evidence="4" key="1">
    <citation type="journal article" date="2019" name="Int. J. Syst. Evol. Microbiol.">
        <title>The Global Catalogue of Microorganisms (GCM) 10K type strain sequencing project: providing services to taxonomists for standard genome sequencing and annotation.</title>
        <authorList>
            <consortium name="The Broad Institute Genomics Platform"/>
            <consortium name="The Broad Institute Genome Sequencing Center for Infectious Disease"/>
            <person name="Wu L."/>
            <person name="Ma J."/>
        </authorList>
    </citation>
    <scope>NUCLEOTIDE SEQUENCE [LARGE SCALE GENOMIC DNA]</scope>
    <source>
        <strain evidence="4">DT72</strain>
    </source>
</reference>
<feature type="transmembrane region" description="Helical" evidence="1">
    <location>
        <begin position="164"/>
        <end position="181"/>
    </location>
</feature>
<evidence type="ECO:0000256" key="1">
    <source>
        <dbReference type="SAM" id="Phobius"/>
    </source>
</evidence>
<dbReference type="InterPro" id="IPR012551">
    <property type="entry name" value="DUF1707_SHOCT-like"/>
</dbReference>
<feature type="transmembrane region" description="Helical" evidence="1">
    <location>
        <begin position="71"/>
        <end position="87"/>
    </location>
</feature>
<protein>
    <submittedName>
        <fullName evidence="3">DUF1707 domain-containing protein</fullName>
    </submittedName>
</protein>